<evidence type="ECO:0008006" key="3">
    <source>
        <dbReference type="Google" id="ProtNLM"/>
    </source>
</evidence>
<name>A0A4R6PQJ3_9GAMM</name>
<gene>
    <name evidence="1" type="ORF">DEU29_102164</name>
</gene>
<dbReference type="SUPFAM" id="SSF49299">
    <property type="entry name" value="PKD domain"/>
    <property type="match status" value="1"/>
</dbReference>
<keyword evidence="2" id="KW-1185">Reference proteome</keyword>
<comment type="caution">
    <text evidence="1">The sequence shown here is derived from an EMBL/GenBank/DDBJ whole genome shotgun (WGS) entry which is preliminary data.</text>
</comment>
<dbReference type="Gene3D" id="2.60.40.10">
    <property type="entry name" value="Immunoglobulins"/>
    <property type="match status" value="2"/>
</dbReference>
<proteinExistence type="predicted"/>
<dbReference type="InterPro" id="IPR013783">
    <property type="entry name" value="Ig-like_fold"/>
</dbReference>
<dbReference type="OrthoDB" id="369088at2"/>
<accession>A0A4R6PQJ3</accession>
<dbReference type="EMBL" id="SNXI01000002">
    <property type="protein sequence ID" value="TDP40264.1"/>
    <property type="molecule type" value="Genomic_DNA"/>
</dbReference>
<evidence type="ECO:0000313" key="1">
    <source>
        <dbReference type="EMBL" id="TDP40264.1"/>
    </source>
</evidence>
<dbReference type="AlphaFoldDB" id="A0A4R6PQJ3"/>
<sequence>MDVHTFSRSLVAVAVAALLIGCGAEEEDGGNNVAIDIENQPPTAEASNWQTVDMLTEVTITGSGEDADGTIVKAEWNQVAGPSVTLTSSDANQITFTAPEVNDGDVEIISFEYTVTDNHGATDSDIADVEVVYKADPVAKVQPKVRALEVATSAFSNYDLSEHFKLSSALSEKAMYSDLGFIRAIQTPDYQILFLTKADDQSLIAPSLMDTESSKWRGGDHDITVDSIALGTVAMLPMMMGYSRADRALILDEVKKLPLFEDFKKTIEHGIATDFKNLMNYDVFPEVYHSAFAAFEAASSALGSTQWYPLVADSTGFIQPENQHQFVASNYSGAYYDINTQHDKVALAYPRAVGWELFGDLSTLVTERVFSTDDFQQLSLTKNAPATLIHGLCRVLDAINWCPLTSAAIGQLTAEQLKPFLHNAIQQTSGNSPHRLYAEFLNWMRDEQNWRNFSSLMFEGLSVIDQGGDIDGNVSQIHLQAAKSFFDNAAKALRTYEAYTAEQAHPVFARDFLLGTEQLSWCFEQVETDGYTHFEMTCDKTPPVGVITHDKELDEISVGDSITFSAEKSFGSNEEPSAYEVRWDFNNDNSFDTQWSFNHTAATSYTEPGEYEVIMEIRAGTSDVDRTMARIVVK</sequence>
<protein>
    <recommendedName>
        <fullName evidence="3">PKD domain-containing protein</fullName>
    </recommendedName>
</protein>
<dbReference type="InterPro" id="IPR035986">
    <property type="entry name" value="PKD_dom_sf"/>
</dbReference>
<dbReference type="Pfam" id="PF22352">
    <property type="entry name" value="K319L-like_PKD"/>
    <property type="match status" value="1"/>
</dbReference>
<organism evidence="1 2">
    <name type="scientific">Idiomarina aquatica</name>
    <dbReference type="NCBI Taxonomy" id="1327752"/>
    <lineage>
        <taxon>Bacteria</taxon>
        <taxon>Pseudomonadati</taxon>
        <taxon>Pseudomonadota</taxon>
        <taxon>Gammaproteobacteria</taxon>
        <taxon>Alteromonadales</taxon>
        <taxon>Idiomarinaceae</taxon>
        <taxon>Idiomarina</taxon>
    </lineage>
</organism>
<dbReference type="RefSeq" id="WP_133538724.1">
    <property type="nucleotide sequence ID" value="NZ_SNXI01000002.1"/>
</dbReference>
<dbReference type="Proteomes" id="UP000295531">
    <property type="component" value="Unassembled WGS sequence"/>
</dbReference>
<reference evidence="1 2" key="1">
    <citation type="submission" date="2019-03" db="EMBL/GenBank/DDBJ databases">
        <title>Freshwater and sediment microbial communities from various areas in North America, analyzing microbe dynamics in response to fracking.</title>
        <authorList>
            <person name="Lamendella R."/>
        </authorList>
    </citation>
    <scope>NUCLEOTIDE SEQUENCE [LARGE SCALE GENOMIC DNA]</scope>
    <source>
        <strain evidence="1 2">18_TX</strain>
    </source>
</reference>
<evidence type="ECO:0000313" key="2">
    <source>
        <dbReference type="Proteomes" id="UP000295531"/>
    </source>
</evidence>